<keyword evidence="4" id="KW-1185">Reference proteome</keyword>
<evidence type="ECO:0000256" key="1">
    <source>
        <dbReference type="SAM" id="Phobius"/>
    </source>
</evidence>
<accession>A0AAP0AW50</accession>
<feature type="transmembrane region" description="Helical" evidence="1">
    <location>
        <begin position="54"/>
        <end position="74"/>
    </location>
</feature>
<evidence type="ECO:0000313" key="4">
    <source>
        <dbReference type="Proteomes" id="UP001418222"/>
    </source>
</evidence>
<dbReference type="Proteomes" id="UP001418222">
    <property type="component" value="Unassembled WGS sequence"/>
</dbReference>
<organism evidence="3 4">
    <name type="scientific">Platanthera zijinensis</name>
    <dbReference type="NCBI Taxonomy" id="2320716"/>
    <lineage>
        <taxon>Eukaryota</taxon>
        <taxon>Viridiplantae</taxon>
        <taxon>Streptophyta</taxon>
        <taxon>Embryophyta</taxon>
        <taxon>Tracheophyta</taxon>
        <taxon>Spermatophyta</taxon>
        <taxon>Magnoliopsida</taxon>
        <taxon>Liliopsida</taxon>
        <taxon>Asparagales</taxon>
        <taxon>Orchidaceae</taxon>
        <taxon>Orchidoideae</taxon>
        <taxon>Orchideae</taxon>
        <taxon>Orchidinae</taxon>
        <taxon>Platanthera</taxon>
    </lineage>
</organism>
<dbReference type="Pfam" id="PF14364">
    <property type="entry name" value="DUF4408"/>
    <property type="match status" value="1"/>
</dbReference>
<keyword evidence="1" id="KW-0812">Transmembrane</keyword>
<proteinExistence type="predicted"/>
<comment type="caution">
    <text evidence="3">The sequence shown here is derived from an EMBL/GenBank/DDBJ whole genome shotgun (WGS) entry which is preliminary data.</text>
</comment>
<name>A0AAP0AW50_9ASPA</name>
<evidence type="ECO:0000313" key="3">
    <source>
        <dbReference type="EMBL" id="KAK8916822.1"/>
    </source>
</evidence>
<dbReference type="InterPro" id="IPR025520">
    <property type="entry name" value="DUF4408"/>
</dbReference>
<dbReference type="PANTHER" id="PTHR35762">
    <property type="entry name" value="TRANSMEMBRANE PROTEIN"/>
    <property type="match status" value="1"/>
</dbReference>
<keyword evidence="1" id="KW-0472">Membrane</keyword>
<keyword evidence="1" id="KW-1133">Transmembrane helix</keyword>
<gene>
    <name evidence="3" type="ORF">KSP39_PZI023215</name>
</gene>
<reference evidence="3 4" key="1">
    <citation type="journal article" date="2022" name="Nat. Plants">
        <title>Genomes of leafy and leafless Platanthera orchids illuminate the evolution of mycoheterotrophy.</title>
        <authorList>
            <person name="Li M.H."/>
            <person name="Liu K.W."/>
            <person name="Li Z."/>
            <person name="Lu H.C."/>
            <person name="Ye Q.L."/>
            <person name="Zhang D."/>
            <person name="Wang J.Y."/>
            <person name="Li Y.F."/>
            <person name="Zhong Z.M."/>
            <person name="Liu X."/>
            <person name="Yu X."/>
            <person name="Liu D.K."/>
            <person name="Tu X.D."/>
            <person name="Liu B."/>
            <person name="Hao Y."/>
            <person name="Liao X.Y."/>
            <person name="Jiang Y.T."/>
            <person name="Sun W.H."/>
            <person name="Chen J."/>
            <person name="Chen Y.Q."/>
            <person name="Ai Y."/>
            <person name="Zhai J.W."/>
            <person name="Wu S.S."/>
            <person name="Zhou Z."/>
            <person name="Hsiao Y.Y."/>
            <person name="Wu W.L."/>
            <person name="Chen Y.Y."/>
            <person name="Lin Y.F."/>
            <person name="Hsu J.L."/>
            <person name="Li C.Y."/>
            <person name="Wang Z.W."/>
            <person name="Zhao X."/>
            <person name="Zhong W.Y."/>
            <person name="Ma X.K."/>
            <person name="Ma L."/>
            <person name="Huang J."/>
            <person name="Chen G.Z."/>
            <person name="Huang M.Z."/>
            <person name="Huang L."/>
            <person name="Peng D.H."/>
            <person name="Luo Y.B."/>
            <person name="Zou S.Q."/>
            <person name="Chen S.P."/>
            <person name="Lan S."/>
            <person name="Tsai W.C."/>
            <person name="Van de Peer Y."/>
            <person name="Liu Z.J."/>
        </authorList>
    </citation>
    <scope>NUCLEOTIDE SEQUENCE [LARGE SCALE GENOMIC DNA]</scope>
    <source>
        <strain evidence="3">Lor287</strain>
    </source>
</reference>
<feature type="transmembrane region" description="Helical" evidence="1">
    <location>
        <begin position="24"/>
        <end position="48"/>
    </location>
</feature>
<dbReference type="AlphaFoldDB" id="A0AAP0AW50"/>
<protein>
    <recommendedName>
        <fullName evidence="2">DUF4408 domain-containing protein</fullName>
    </recommendedName>
</protein>
<dbReference type="EMBL" id="JBBWWQ010000020">
    <property type="protein sequence ID" value="KAK8916822.1"/>
    <property type="molecule type" value="Genomic_DNA"/>
</dbReference>
<feature type="domain" description="DUF4408" evidence="2">
    <location>
        <begin position="62"/>
        <end position="79"/>
    </location>
</feature>
<sequence>MDPAAPIERLEVIKRRKKHQQKTLLPKFIQLILCVLSVGLCLSSPLWLPSSLSVINFGSKGLFVICNIIIMVLVGESRLSKPSLQTDIYEECVKRRGISPRKRRGEEEEEEEGCHGVVGEIRENDLDELNKRVEDFIAKVNEQRKLEAKFIDCFG</sequence>
<evidence type="ECO:0000259" key="2">
    <source>
        <dbReference type="Pfam" id="PF14364"/>
    </source>
</evidence>
<dbReference type="PANTHER" id="PTHR35762:SF2">
    <property type="entry name" value="TRANSMEMBRANE PROTEIN"/>
    <property type="match status" value="1"/>
</dbReference>